<reference evidence="1" key="1">
    <citation type="submission" date="2021-01" db="EMBL/GenBank/DDBJ databases">
        <authorList>
            <person name="Corre E."/>
            <person name="Pelletier E."/>
            <person name="Niang G."/>
            <person name="Scheremetjew M."/>
            <person name="Finn R."/>
            <person name="Kale V."/>
            <person name="Holt S."/>
            <person name="Cochrane G."/>
            <person name="Meng A."/>
            <person name="Brown T."/>
            <person name="Cohen L."/>
        </authorList>
    </citation>
    <scope>NUCLEOTIDE SEQUENCE</scope>
    <source>
        <strain evidence="1">CCMP3105</strain>
    </source>
</reference>
<sequence>MELCVLPAVCLQDPLRRQTHGPLAMQCSEELSKRVLYDLHHVDANSPYPVKCVVIKQLAFEDNSLAVVTTSGVLGDPMDVPAVFKDAKARTRPKPRPKDFMSVFGDSPHQLKQHRPALTIQQAAQEEPTRAADTQPEVLQCLVSQMKPVMMSSWPSKLSWATAREESTMRYSGI</sequence>
<proteinExistence type="predicted"/>
<gene>
    <name evidence="1" type="ORF">AMON00008_LOCUS55817</name>
</gene>
<dbReference type="AlphaFoldDB" id="A0A7S4SSR0"/>
<name>A0A7S4SSR0_9DINO</name>
<organism evidence="1">
    <name type="scientific">Alexandrium monilatum</name>
    <dbReference type="NCBI Taxonomy" id="311494"/>
    <lineage>
        <taxon>Eukaryota</taxon>
        <taxon>Sar</taxon>
        <taxon>Alveolata</taxon>
        <taxon>Dinophyceae</taxon>
        <taxon>Gonyaulacales</taxon>
        <taxon>Pyrocystaceae</taxon>
        <taxon>Alexandrium</taxon>
    </lineage>
</organism>
<accession>A0A7S4SSR0</accession>
<dbReference type="EMBL" id="HBNR01078336">
    <property type="protein sequence ID" value="CAE4654899.1"/>
    <property type="molecule type" value="Transcribed_RNA"/>
</dbReference>
<protein>
    <submittedName>
        <fullName evidence="1">Uncharacterized protein</fullName>
    </submittedName>
</protein>
<evidence type="ECO:0000313" key="1">
    <source>
        <dbReference type="EMBL" id="CAE4654899.1"/>
    </source>
</evidence>